<dbReference type="EMBL" id="FQWE01000005">
    <property type="protein sequence ID" value="SHG13494.1"/>
    <property type="molecule type" value="Genomic_DNA"/>
</dbReference>
<reference evidence="2" key="1">
    <citation type="submission" date="2016-11" db="EMBL/GenBank/DDBJ databases">
        <authorList>
            <person name="Varghese N."/>
            <person name="Submissions S."/>
        </authorList>
    </citation>
    <scope>NUCLEOTIDE SEQUENCE [LARGE SCALE GENOMIC DNA]</scope>
    <source>
        <strain evidence="2">DSM 19741</strain>
    </source>
</reference>
<proteinExistence type="predicted"/>
<dbReference type="AlphaFoldDB" id="A0A1M5HC35"/>
<organism evidence="1 2">
    <name type="scientific">Flavobacterium segetis</name>
    <dbReference type="NCBI Taxonomy" id="271157"/>
    <lineage>
        <taxon>Bacteria</taxon>
        <taxon>Pseudomonadati</taxon>
        <taxon>Bacteroidota</taxon>
        <taxon>Flavobacteriia</taxon>
        <taxon>Flavobacteriales</taxon>
        <taxon>Flavobacteriaceae</taxon>
        <taxon>Flavobacterium</taxon>
    </lineage>
</organism>
<dbReference type="Proteomes" id="UP000184036">
    <property type="component" value="Unassembled WGS sequence"/>
</dbReference>
<dbReference type="STRING" id="271157.SAMN05444396_1051"/>
<feature type="non-terminal residue" evidence="1">
    <location>
        <position position="1"/>
    </location>
</feature>
<keyword evidence="2" id="KW-1185">Reference proteome</keyword>
<gene>
    <name evidence="1" type="ORF">SAMN05444396_1051</name>
</gene>
<protein>
    <submittedName>
        <fullName evidence="1">Uncharacterized protein</fullName>
    </submittedName>
</protein>
<name>A0A1M5HC35_9FLAO</name>
<accession>A0A1M5HC35</accession>
<dbReference type="RefSeq" id="WP_200778649.1">
    <property type="nucleotide sequence ID" value="NZ_FQWE01000005.1"/>
</dbReference>
<evidence type="ECO:0000313" key="2">
    <source>
        <dbReference type="Proteomes" id="UP000184036"/>
    </source>
</evidence>
<sequence>ACADGTAVMWESMSSPFFKNPSSIDEGFFVYKMSSPEIAIRKKYPNGKLTRTTLHEANSKTLFYSFKL</sequence>
<evidence type="ECO:0000313" key="1">
    <source>
        <dbReference type="EMBL" id="SHG13494.1"/>
    </source>
</evidence>